<keyword evidence="1" id="KW-0119">Carbohydrate metabolism</keyword>
<dbReference type="Proteomes" id="UP000073492">
    <property type="component" value="Unassembled WGS sequence"/>
</dbReference>
<evidence type="ECO:0000256" key="2">
    <source>
        <dbReference type="ARBA" id="ARBA00025221"/>
    </source>
</evidence>
<dbReference type="EMBL" id="LFZO01000368">
    <property type="protein sequence ID" value="KXT09148.1"/>
    <property type="molecule type" value="Genomic_DNA"/>
</dbReference>
<keyword evidence="1" id="KW-0858">Xylan degradation</keyword>
<dbReference type="AlphaFoldDB" id="A0A139I380"/>
<gene>
    <name evidence="3" type="ORF">AC579_5820</name>
</gene>
<dbReference type="GO" id="GO:0045493">
    <property type="term" value="P:xylan catabolic process"/>
    <property type="evidence" value="ECO:0007669"/>
    <property type="project" value="UniProtKB-KW"/>
</dbReference>
<keyword evidence="4" id="KW-1185">Reference proteome</keyword>
<dbReference type="STRING" id="113226.A0A139I380"/>
<organism evidence="3 4">
    <name type="scientific">Pseudocercospora musae</name>
    <dbReference type="NCBI Taxonomy" id="113226"/>
    <lineage>
        <taxon>Eukaryota</taxon>
        <taxon>Fungi</taxon>
        <taxon>Dikarya</taxon>
        <taxon>Ascomycota</taxon>
        <taxon>Pezizomycotina</taxon>
        <taxon>Dothideomycetes</taxon>
        <taxon>Dothideomycetidae</taxon>
        <taxon>Mycosphaerellales</taxon>
        <taxon>Mycosphaerellaceae</taxon>
        <taxon>Pseudocercospora</taxon>
    </lineage>
</organism>
<dbReference type="Gene3D" id="2.115.10.20">
    <property type="entry name" value="Glycosyl hydrolase domain, family 43"/>
    <property type="match status" value="1"/>
</dbReference>
<dbReference type="InterPro" id="IPR023296">
    <property type="entry name" value="Glyco_hydro_beta-prop_sf"/>
</dbReference>
<comment type="function">
    <text evidence="2">Endo-1,5-alpha-L-arabinanase involved in degradation of pectin. Its preferred substrate is linear 1,5-alpha-L-arabinan.</text>
</comment>
<dbReference type="OrthoDB" id="195678at2759"/>
<dbReference type="SUPFAM" id="SSF75005">
    <property type="entry name" value="Arabinanase/levansucrase/invertase"/>
    <property type="match status" value="1"/>
</dbReference>
<evidence type="ECO:0000313" key="4">
    <source>
        <dbReference type="Proteomes" id="UP000073492"/>
    </source>
</evidence>
<sequence>MLSADAKLTTSGNAGTNGWAPRYACEWRRISSQSLPFDKSQQWFCASCLTGGGTIVLTLHDNVYGPGGQSVYNDPKNGWVIVYHYVEKTIDYADGDKRFGWNKINWSNGWPSV</sequence>
<proteinExistence type="predicted"/>
<protein>
    <submittedName>
        <fullName evidence="3">Uncharacterized protein</fullName>
    </submittedName>
</protein>
<dbReference type="PANTHER" id="PTHR43301:SF7">
    <property type="entry name" value="ARABINAN ENDO-1,5-ALPHA-L-ARABINOSIDASE C"/>
    <property type="match status" value="1"/>
</dbReference>
<name>A0A139I380_9PEZI</name>
<reference evidence="3 4" key="1">
    <citation type="submission" date="2015-07" db="EMBL/GenBank/DDBJ databases">
        <title>Comparative genomics of the Sigatoka disease complex on banana suggests a link between parallel evolutionary changes in Pseudocercospora fijiensis and Pseudocercospora eumusae and increased virulence on the banana host.</title>
        <authorList>
            <person name="Chang T.-C."/>
            <person name="Salvucci A."/>
            <person name="Crous P.W."/>
            <person name="Stergiopoulos I."/>
        </authorList>
    </citation>
    <scope>NUCLEOTIDE SEQUENCE [LARGE SCALE GENOMIC DNA]</scope>
    <source>
        <strain evidence="3 4">CBS 116634</strain>
    </source>
</reference>
<comment type="caution">
    <text evidence="3">The sequence shown here is derived from an EMBL/GenBank/DDBJ whole genome shotgun (WGS) entry which is preliminary data.</text>
</comment>
<dbReference type="PANTHER" id="PTHR43301">
    <property type="entry name" value="ARABINAN ENDO-1,5-ALPHA-L-ARABINOSIDASE"/>
    <property type="match status" value="1"/>
</dbReference>
<accession>A0A139I380</accession>
<evidence type="ECO:0000256" key="1">
    <source>
        <dbReference type="ARBA" id="ARBA00022651"/>
    </source>
</evidence>
<evidence type="ECO:0000313" key="3">
    <source>
        <dbReference type="EMBL" id="KXT09148.1"/>
    </source>
</evidence>
<keyword evidence="1" id="KW-0624">Polysaccharide degradation</keyword>
<dbReference type="InterPro" id="IPR050727">
    <property type="entry name" value="GH43_arabinanases"/>
</dbReference>